<reference evidence="4" key="1">
    <citation type="journal article" date="2020" name="Cell">
        <title>Large-Scale Comparative Analyses of Tick Genomes Elucidate Their Genetic Diversity and Vector Capacities.</title>
        <authorList>
            <consortium name="Tick Genome and Microbiome Consortium (TIGMIC)"/>
            <person name="Jia N."/>
            <person name="Wang J."/>
            <person name="Shi W."/>
            <person name="Du L."/>
            <person name="Sun Y."/>
            <person name="Zhan W."/>
            <person name="Jiang J.F."/>
            <person name="Wang Q."/>
            <person name="Zhang B."/>
            <person name="Ji P."/>
            <person name="Bell-Sakyi L."/>
            <person name="Cui X.M."/>
            <person name="Yuan T.T."/>
            <person name="Jiang B.G."/>
            <person name="Yang W.F."/>
            <person name="Lam T.T."/>
            <person name="Chang Q.C."/>
            <person name="Ding S.J."/>
            <person name="Wang X.J."/>
            <person name="Zhu J.G."/>
            <person name="Ruan X.D."/>
            <person name="Zhao L."/>
            <person name="Wei J.T."/>
            <person name="Ye R.Z."/>
            <person name="Que T.C."/>
            <person name="Du C.H."/>
            <person name="Zhou Y.H."/>
            <person name="Cheng J.X."/>
            <person name="Dai P.F."/>
            <person name="Guo W.B."/>
            <person name="Han X.H."/>
            <person name="Huang E.J."/>
            <person name="Li L.F."/>
            <person name="Wei W."/>
            <person name="Gao Y.C."/>
            <person name="Liu J.Z."/>
            <person name="Shao H.Z."/>
            <person name="Wang X."/>
            <person name="Wang C.C."/>
            <person name="Yang T.C."/>
            <person name="Huo Q.B."/>
            <person name="Li W."/>
            <person name="Chen H.Y."/>
            <person name="Chen S.E."/>
            <person name="Zhou L.G."/>
            <person name="Ni X.B."/>
            <person name="Tian J.H."/>
            <person name="Sheng Y."/>
            <person name="Liu T."/>
            <person name="Pan Y.S."/>
            <person name="Xia L.Y."/>
            <person name="Li J."/>
            <person name="Zhao F."/>
            <person name="Cao W.C."/>
        </authorList>
    </citation>
    <scope>NUCLEOTIDE SEQUENCE</scope>
    <source>
        <strain evidence="4">Rmic-2018</strain>
    </source>
</reference>
<dbReference type="PROSITE" id="PS50072">
    <property type="entry name" value="CSA_PPIASE_2"/>
    <property type="match status" value="1"/>
</dbReference>
<dbReference type="EMBL" id="JABSTU010000005">
    <property type="protein sequence ID" value="KAH8030799.1"/>
    <property type="molecule type" value="Genomic_DNA"/>
</dbReference>
<sequence length="411" mass="46155">MLSMANEGPNMNKSQFFVTYRSCRHLDSKHTVFGKLVGGLEALNAVVFVDPFEEVNEELKKKREEEEAKKKQDGSEQMEKNLKAKRVLKEFHKGVGKSILFLKYTWHELLLLLCNVVNVFIQLGMGIPLLVYSAKDVLAVPINATTTHANEVTMQPYDPFAFDVIVLFCHLGHGFGLSGVLLEHEYEIGLHIACMALASLYGVTEYFVCGAYHNSLLVMYRALFSMALTSISAILAIKAVFHPTWTEFVLVGVSEGMIAMYKTFCKFLAMLKLEFVSYVIFGILVLNAGVNSTVWQFTTLVIILLYGIALWFIGSLGVRKERPTLVYTYVALSMIAPLFLVLEITARFPNRSIQIADAPIVHVVAGGFCILMRVYLHIELLHVFKNFNYGLINQGEPMEVKLGVLVAELLY</sequence>
<feature type="transmembrane region" description="Helical" evidence="2">
    <location>
        <begin position="109"/>
        <end position="131"/>
    </location>
</feature>
<evidence type="ECO:0000313" key="4">
    <source>
        <dbReference type="EMBL" id="KAH8030799.1"/>
    </source>
</evidence>
<dbReference type="VEuPathDB" id="VectorBase:LOC119163714"/>
<feature type="transmembrane region" description="Helical" evidence="2">
    <location>
        <begin position="294"/>
        <end position="313"/>
    </location>
</feature>
<dbReference type="Gene3D" id="2.40.100.10">
    <property type="entry name" value="Cyclophilin-like"/>
    <property type="match status" value="1"/>
</dbReference>
<feature type="transmembrane region" description="Helical" evidence="2">
    <location>
        <begin position="189"/>
        <end position="213"/>
    </location>
</feature>
<keyword evidence="5" id="KW-1185">Reference proteome</keyword>
<protein>
    <recommendedName>
        <fullName evidence="3">PPIase cyclophilin-type domain-containing protein</fullName>
    </recommendedName>
</protein>
<feature type="transmembrane region" description="Helical" evidence="2">
    <location>
        <begin position="325"/>
        <end position="346"/>
    </location>
</feature>
<evidence type="ECO:0000313" key="5">
    <source>
        <dbReference type="Proteomes" id="UP000821866"/>
    </source>
</evidence>
<dbReference type="Proteomes" id="UP000821866">
    <property type="component" value="Chromosome 3"/>
</dbReference>
<evidence type="ECO:0000256" key="1">
    <source>
        <dbReference type="SAM" id="MobiDB-lite"/>
    </source>
</evidence>
<comment type="caution">
    <text evidence="4">The sequence shown here is derived from an EMBL/GenBank/DDBJ whole genome shotgun (WGS) entry which is preliminary data.</text>
</comment>
<organism evidence="4 5">
    <name type="scientific">Rhipicephalus microplus</name>
    <name type="common">Cattle tick</name>
    <name type="synonym">Boophilus microplus</name>
    <dbReference type="NCBI Taxonomy" id="6941"/>
    <lineage>
        <taxon>Eukaryota</taxon>
        <taxon>Metazoa</taxon>
        <taxon>Ecdysozoa</taxon>
        <taxon>Arthropoda</taxon>
        <taxon>Chelicerata</taxon>
        <taxon>Arachnida</taxon>
        <taxon>Acari</taxon>
        <taxon>Parasitiformes</taxon>
        <taxon>Ixodida</taxon>
        <taxon>Ixodoidea</taxon>
        <taxon>Ixodidae</taxon>
        <taxon>Rhipicephalinae</taxon>
        <taxon>Rhipicephalus</taxon>
        <taxon>Boophilus</taxon>
    </lineage>
</organism>
<dbReference type="GO" id="GO:0003755">
    <property type="term" value="F:peptidyl-prolyl cis-trans isomerase activity"/>
    <property type="evidence" value="ECO:0007669"/>
    <property type="project" value="InterPro"/>
</dbReference>
<feature type="transmembrane region" description="Helical" evidence="2">
    <location>
        <begin position="160"/>
        <end position="182"/>
    </location>
</feature>
<accession>A0A9J6E916</accession>
<dbReference type="Pfam" id="PF00160">
    <property type="entry name" value="Pro_isomerase"/>
    <property type="match status" value="1"/>
</dbReference>
<feature type="transmembrane region" description="Helical" evidence="2">
    <location>
        <begin position="267"/>
        <end position="288"/>
    </location>
</feature>
<feature type="transmembrane region" description="Helical" evidence="2">
    <location>
        <begin position="219"/>
        <end position="241"/>
    </location>
</feature>
<dbReference type="SUPFAM" id="SSF50891">
    <property type="entry name" value="Cyclophilin-like"/>
    <property type="match status" value="1"/>
</dbReference>
<keyword evidence="2" id="KW-0812">Transmembrane</keyword>
<name>A0A9J6E916_RHIMP</name>
<evidence type="ECO:0000259" key="3">
    <source>
        <dbReference type="PROSITE" id="PS50072"/>
    </source>
</evidence>
<evidence type="ECO:0000256" key="2">
    <source>
        <dbReference type="SAM" id="Phobius"/>
    </source>
</evidence>
<dbReference type="PANTHER" id="PTHR39299:SF1">
    <property type="entry name" value="TRANSMEMBRANE PROTEIN"/>
    <property type="match status" value="1"/>
</dbReference>
<dbReference type="InterPro" id="IPR029000">
    <property type="entry name" value="Cyclophilin-like_dom_sf"/>
</dbReference>
<dbReference type="AlphaFoldDB" id="A0A9J6E916"/>
<reference evidence="4" key="2">
    <citation type="submission" date="2021-09" db="EMBL/GenBank/DDBJ databases">
        <authorList>
            <person name="Jia N."/>
            <person name="Wang J."/>
            <person name="Shi W."/>
            <person name="Du L."/>
            <person name="Sun Y."/>
            <person name="Zhan W."/>
            <person name="Jiang J."/>
            <person name="Wang Q."/>
            <person name="Zhang B."/>
            <person name="Ji P."/>
            <person name="Sakyi L.B."/>
            <person name="Cui X."/>
            <person name="Yuan T."/>
            <person name="Jiang B."/>
            <person name="Yang W."/>
            <person name="Lam T.T.-Y."/>
            <person name="Chang Q."/>
            <person name="Ding S."/>
            <person name="Wang X."/>
            <person name="Zhu J."/>
            <person name="Ruan X."/>
            <person name="Zhao L."/>
            <person name="Wei J."/>
            <person name="Que T."/>
            <person name="Du C."/>
            <person name="Cheng J."/>
            <person name="Dai P."/>
            <person name="Han X."/>
            <person name="Huang E."/>
            <person name="Gao Y."/>
            <person name="Liu J."/>
            <person name="Shao H."/>
            <person name="Ye R."/>
            <person name="Li L."/>
            <person name="Wei W."/>
            <person name="Wang X."/>
            <person name="Wang C."/>
            <person name="Huo Q."/>
            <person name="Li W."/>
            <person name="Guo W."/>
            <person name="Chen H."/>
            <person name="Chen S."/>
            <person name="Zhou L."/>
            <person name="Zhou L."/>
            <person name="Ni X."/>
            <person name="Tian J."/>
            <person name="Zhou Y."/>
            <person name="Sheng Y."/>
            <person name="Liu T."/>
            <person name="Pan Y."/>
            <person name="Xia L."/>
            <person name="Li J."/>
            <person name="Zhao F."/>
            <person name="Cao W."/>
        </authorList>
    </citation>
    <scope>NUCLEOTIDE SEQUENCE</scope>
    <source>
        <strain evidence="4">Rmic-2018</strain>
        <tissue evidence="4">Larvae</tissue>
    </source>
</reference>
<feature type="domain" description="PPIase cyclophilin-type" evidence="3">
    <location>
        <begin position="1"/>
        <end position="46"/>
    </location>
</feature>
<dbReference type="PANTHER" id="PTHR39299">
    <property type="entry name" value="TRANSMEMBRANE PROTEIN"/>
    <property type="match status" value="1"/>
</dbReference>
<keyword evidence="2" id="KW-0472">Membrane</keyword>
<dbReference type="InterPro" id="IPR002130">
    <property type="entry name" value="Cyclophilin-type_PPIase_dom"/>
</dbReference>
<gene>
    <name evidence="4" type="ORF">HPB51_011843</name>
</gene>
<keyword evidence="2" id="KW-1133">Transmembrane helix</keyword>
<feature type="region of interest" description="Disordered" evidence="1">
    <location>
        <begin position="60"/>
        <end position="79"/>
    </location>
</feature>
<proteinExistence type="predicted"/>
<feature type="transmembrane region" description="Helical" evidence="2">
    <location>
        <begin position="358"/>
        <end position="376"/>
    </location>
</feature>